<accession>A0A811UVD5</accession>
<organism evidence="1 2">
    <name type="scientific">Ceratitis capitata</name>
    <name type="common">Mediterranean fruit fly</name>
    <name type="synonym">Tephritis capitata</name>
    <dbReference type="NCBI Taxonomy" id="7213"/>
    <lineage>
        <taxon>Eukaryota</taxon>
        <taxon>Metazoa</taxon>
        <taxon>Ecdysozoa</taxon>
        <taxon>Arthropoda</taxon>
        <taxon>Hexapoda</taxon>
        <taxon>Insecta</taxon>
        <taxon>Pterygota</taxon>
        <taxon>Neoptera</taxon>
        <taxon>Endopterygota</taxon>
        <taxon>Diptera</taxon>
        <taxon>Brachycera</taxon>
        <taxon>Muscomorpha</taxon>
        <taxon>Tephritoidea</taxon>
        <taxon>Tephritidae</taxon>
        <taxon>Ceratitis</taxon>
        <taxon>Ceratitis</taxon>
    </lineage>
</organism>
<comment type="caution">
    <text evidence="1">The sequence shown here is derived from an EMBL/GenBank/DDBJ whole genome shotgun (WGS) entry which is preliminary data.</text>
</comment>
<keyword evidence="2" id="KW-1185">Reference proteome</keyword>
<reference evidence="1" key="1">
    <citation type="submission" date="2020-11" db="EMBL/GenBank/DDBJ databases">
        <authorList>
            <person name="Whitehead M."/>
        </authorList>
    </citation>
    <scope>NUCLEOTIDE SEQUENCE</scope>
    <source>
        <strain evidence="1">EGII</strain>
    </source>
</reference>
<dbReference type="Proteomes" id="UP000606786">
    <property type="component" value="Unassembled WGS sequence"/>
</dbReference>
<name>A0A811UVD5_CERCA</name>
<feature type="non-terminal residue" evidence="1">
    <location>
        <position position="74"/>
    </location>
</feature>
<proteinExistence type="predicted"/>
<protein>
    <submittedName>
        <fullName evidence="1">(Mediterranean fruit fly) hypothetical protein</fullName>
    </submittedName>
</protein>
<dbReference type="AlphaFoldDB" id="A0A811UVD5"/>
<dbReference type="EMBL" id="CAJHJT010000034">
    <property type="protein sequence ID" value="CAD7002651.1"/>
    <property type="molecule type" value="Genomic_DNA"/>
</dbReference>
<sequence length="74" mass="8133">MVLLVSSAVDVSANPFKLKPRRTEKVSASSRVSYGSPALNEHTRIFTVARSQINSTATQFERIYCGNVSQTTDL</sequence>
<evidence type="ECO:0000313" key="2">
    <source>
        <dbReference type="Proteomes" id="UP000606786"/>
    </source>
</evidence>
<gene>
    <name evidence="1" type="ORF">CCAP1982_LOCUS11134</name>
</gene>
<evidence type="ECO:0000313" key="1">
    <source>
        <dbReference type="EMBL" id="CAD7002651.1"/>
    </source>
</evidence>